<sequence>MDGQAGNGRLLFNVSTPEAQWADASQTSPAATKHVFEAGQLDGKPLYLRSFGIPTTDVAHNKKKQSAPQTRGIPTNDINDFHNNFGLFGYLGGLNSTGNPDFLYNLQVKRSGTSNNYSPADNQTYYLPGLGQKVGFYAYAPYNANGLILPATTSTDEPIYTYTVPTDFAAQQDLCFATAEASTSNGTVSLDFKHALAAVRIVVAGDVTPGTVSEVRLMNIKNKATLNGDGSVRELIVDESDAAVKQNFTLSLDKIDVGNGSKVNLTPAGEAFLMLPQELLHNATLEIDFEKKDNSEKKTFSAVIGGSSGGAARQWEAGFTYTYTLSFQMESAPEFNVTVTGNTEHLSYQGTDLSFNVTSRQDGTALPYVIEYRHVVASGEPAPGPTEWTRLWSSNDGLTASAAFSNITTSGNQTEQHTQKIHLSEASYYINGEARRVLANTLGWGTDTHPSNIVNEDNGGSTANCYVVHRAGFHEIPMVYGNALSGGNFNNSVLSKGYVDYLGKEITANNYYAGQTGERPVRAELLWQDVNGLVSEVHMATKETNDRQGKYYIHFRVYKGTITEGNAVIAAFDSQNRIMWSWHIWVTCGGEQLNMPTASLIGTDNKSRRVLKKPLGWVEGGTKTWAPRNLQLRFRLLNESTNERVFNVTQNGHTLATSGSYTLYQWGRKDPMGPVTISGGTTVDAELFSYDPQRQYLVSTSNPMSQGWEGVNTWIQNPHRYNTNDDFDDNGRVQSAYLWNAAESLSTRTSSRADVTKSIYDPCPYGFKVPPKQTFGQLLDEDLLRDGRYYATVTGELRDGNPILTGNEIGVHFDSELGYLFFPLSGIRIAGSGYNFRADYYGTYGFFWTTGKYAETKANNLSFDLEQARIPGTGQINRYNMQTDIWGEHRSNTQSGHITNCLAIFPIASSD</sequence>
<reference evidence="1" key="2">
    <citation type="submission" date="2021-04" db="EMBL/GenBank/DDBJ databases">
        <authorList>
            <person name="Gilroy R."/>
        </authorList>
    </citation>
    <scope>NUCLEOTIDE SEQUENCE</scope>
    <source>
        <strain evidence="1">ChiHjej9B8-1298</strain>
    </source>
</reference>
<evidence type="ECO:0000313" key="2">
    <source>
        <dbReference type="Proteomes" id="UP000824028"/>
    </source>
</evidence>
<accession>A0A9D2E8N4</accession>
<reference evidence="1" key="1">
    <citation type="journal article" date="2021" name="PeerJ">
        <title>Extensive microbial diversity within the chicken gut microbiome revealed by metagenomics and culture.</title>
        <authorList>
            <person name="Gilroy R."/>
            <person name="Ravi A."/>
            <person name="Getino M."/>
            <person name="Pursley I."/>
            <person name="Horton D.L."/>
            <person name="Alikhan N.F."/>
            <person name="Baker D."/>
            <person name="Gharbi K."/>
            <person name="Hall N."/>
            <person name="Watson M."/>
            <person name="Adriaenssens E.M."/>
            <person name="Foster-Nyarko E."/>
            <person name="Jarju S."/>
            <person name="Secka A."/>
            <person name="Antonio M."/>
            <person name="Oren A."/>
            <person name="Chaudhuri R.R."/>
            <person name="La Ragione R."/>
            <person name="Hildebrand F."/>
            <person name="Pallen M.J."/>
        </authorList>
    </citation>
    <scope>NUCLEOTIDE SEQUENCE</scope>
    <source>
        <strain evidence="1">ChiHjej9B8-1298</strain>
    </source>
</reference>
<dbReference type="CDD" id="cd13121">
    <property type="entry name" value="BF2867_like_C"/>
    <property type="match status" value="1"/>
</dbReference>
<dbReference type="Proteomes" id="UP000824028">
    <property type="component" value="Unassembled WGS sequence"/>
</dbReference>
<dbReference type="EMBL" id="DXBX01000032">
    <property type="protein sequence ID" value="HIZ32800.1"/>
    <property type="molecule type" value="Genomic_DNA"/>
</dbReference>
<gene>
    <name evidence="1" type="ORF">H9814_04530</name>
</gene>
<name>A0A9D2E8N4_9BACE</name>
<dbReference type="AlphaFoldDB" id="A0A9D2E8N4"/>
<dbReference type="Pfam" id="PF13149">
    <property type="entry name" value="Mfa_like_1"/>
    <property type="match status" value="1"/>
</dbReference>
<dbReference type="CDD" id="cd13120">
    <property type="entry name" value="BF2867_like_N"/>
    <property type="match status" value="1"/>
</dbReference>
<proteinExistence type="predicted"/>
<organism evidence="1 2">
    <name type="scientific">Candidatus Bacteroides merdigallinarum</name>
    <dbReference type="NCBI Taxonomy" id="2838473"/>
    <lineage>
        <taxon>Bacteria</taxon>
        <taxon>Pseudomonadati</taxon>
        <taxon>Bacteroidota</taxon>
        <taxon>Bacteroidia</taxon>
        <taxon>Bacteroidales</taxon>
        <taxon>Bacteroidaceae</taxon>
        <taxon>Bacteroides</taxon>
    </lineage>
</organism>
<dbReference type="Gene3D" id="2.60.40.2620">
    <property type="entry name" value="Fimbrillin-like"/>
    <property type="match status" value="1"/>
</dbReference>
<protein>
    <submittedName>
        <fullName evidence="1">Fimbrillin family protein</fullName>
    </submittedName>
</protein>
<evidence type="ECO:0000313" key="1">
    <source>
        <dbReference type="EMBL" id="HIZ32800.1"/>
    </source>
</evidence>
<comment type="caution">
    <text evidence="1">The sequence shown here is derived from an EMBL/GenBank/DDBJ whole genome shotgun (WGS) entry which is preliminary data.</text>
</comment>
<dbReference type="InterPro" id="IPR042278">
    <property type="entry name" value="Mfa-like_1_N"/>
</dbReference>
<dbReference type="InterPro" id="IPR025049">
    <property type="entry name" value="Mfa-like_1"/>
</dbReference>